<dbReference type="GO" id="GO:0004622">
    <property type="term" value="F:phosphatidylcholine lysophospholipase activity"/>
    <property type="evidence" value="ECO:0007669"/>
    <property type="project" value="TreeGrafter"/>
</dbReference>
<dbReference type="PANTHER" id="PTHR30383">
    <property type="entry name" value="THIOESTERASE 1/PROTEASE 1/LYSOPHOSPHOLIPASE L1"/>
    <property type="match status" value="1"/>
</dbReference>
<dbReference type="PANTHER" id="PTHR30383:SF24">
    <property type="entry name" value="THIOESTERASE 1_PROTEASE 1_LYSOPHOSPHOLIPASE L1"/>
    <property type="match status" value="1"/>
</dbReference>
<feature type="domain" description="SGNH hydrolase-type esterase" evidence="1">
    <location>
        <begin position="112"/>
        <end position="267"/>
    </location>
</feature>
<reference evidence="2 3" key="1">
    <citation type="journal article" date="2014" name="Genome Announc.">
        <title>Draft Genome Sequence of Lysobacter capsici AZ78, a Bacterium Antagonistic to Plant-Pathogenic Oomycetes.</title>
        <authorList>
            <person name="Puopolo G."/>
            <person name="Sonego P."/>
            <person name="Engelen K."/>
            <person name="Pertot I."/>
        </authorList>
    </citation>
    <scope>NUCLEOTIDE SEQUENCE [LARGE SCALE GENOMIC DNA]</scope>
    <source>
        <strain evidence="2 3">AZ78</strain>
    </source>
</reference>
<dbReference type="EMBL" id="JAJA02000001">
    <property type="protein sequence ID" value="KWS04766.1"/>
    <property type="molecule type" value="Genomic_DNA"/>
</dbReference>
<dbReference type="CDD" id="cd01822">
    <property type="entry name" value="Lysophospholipase_L1_like"/>
    <property type="match status" value="1"/>
</dbReference>
<dbReference type="Gene3D" id="3.40.50.1110">
    <property type="entry name" value="SGNH hydrolase"/>
    <property type="match status" value="1"/>
</dbReference>
<keyword evidence="3" id="KW-1185">Reference proteome</keyword>
<dbReference type="GO" id="GO:0004064">
    <property type="term" value="F:arylesterase activity"/>
    <property type="evidence" value="ECO:0007669"/>
    <property type="project" value="UniProtKB-EC"/>
</dbReference>
<dbReference type="InterPro" id="IPR013830">
    <property type="entry name" value="SGNH_hydro"/>
</dbReference>
<dbReference type="Pfam" id="PF13472">
    <property type="entry name" value="Lipase_GDSL_2"/>
    <property type="match status" value="1"/>
</dbReference>
<evidence type="ECO:0000313" key="2">
    <source>
        <dbReference type="EMBL" id="KWS04766.1"/>
    </source>
</evidence>
<dbReference type="SUPFAM" id="SSF52266">
    <property type="entry name" value="SGNH hydrolase"/>
    <property type="match status" value="1"/>
</dbReference>
<organism evidence="2 3">
    <name type="scientific">Lysobacter capsici AZ78</name>
    <dbReference type="NCBI Taxonomy" id="1444315"/>
    <lineage>
        <taxon>Bacteria</taxon>
        <taxon>Pseudomonadati</taxon>
        <taxon>Pseudomonadota</taxon>
        <taxon>Gammaproteobacteria</taxon>
        <taxon>Lysobacterales</taxon>
        <taxon>Lysobacteraceae</taxon>
        <taxon>Lysobacter</taxon>
    </lineage>
</organism>
<dbReference type="GO" id="GO:0006629">
    <property type="term" value="P:lipid metabolic process"/>
    <property type="evidence" value="ECO:0007669"/>
    <property type="project" value="InterPro"/>
</dbReference>
<sequence>MNFKSWDFKSRDLRDSTLQRRDGAGHASASAIHAGSPAHARGRAIAATKQGYAASRGPVQWAIGPGLGAALLASALLLSALAPLQAQPAAASKAAARPAAAAATKAARTVLFMGDSLSAGYGLAASEGWVSLTAERIAKTKPGWRVVNASISGETTAGGASRIAGELQRNRPAVVVIELGANDGLRGLQLAQSRANLERMIQAAQAAKAQVLLVGMRMPPNLGKEYTQGFERNYRELSQKYATQLLPFLLEPVAMDRAAFQADNLHPIASAQPKLRDHVWTKLGPMLK</sequence>
<keyword evidence="2" id="KW-0378">Hydrolase</keyword>
<accession>A0A108U902</accession>
<evidence type="ECO:0000313" key="3">
    <source>
        <dbReference type="Proteomes" id="UP000023435"/>
    </source>
</evidence>
<proteinExistence type="predicted"/>
<dbReference type="Proteomes" id="UP000023435">
    <property type="component" value="Unassembled WGS sequence"/>
</dbReference>
<protein>
    <submittedName>
        <fullName evidence="2">Arylesterase</fullName>
        <ecNumber evidence="2">3.1.1.2</ecNumber>
    </submittedName>
</protein>
<dbReference type="InterPro" id="IPR051532">
    <property type="entry name" value="Ester_Hydrolysis_Enzymes"/>
</dbReference>
<dbReference type="EC" id="3.1.1.2" evidence="2"/>
<dbReference type="OrthoDB" id="9786188at2"/>
<dbReference type="InterPro" id="IPR008265">
    <property type="entry name" value="Lipase_GDSL_AS"/>
</dbReference>
<evidence type="ECO:0000259" key="1">
    <source>
        <dbReference type="Pfam" id="PF13472"/>
    </source>
</evidence>
<dbReference type="AlphaFoldDB" id="A0A108U902"/>
<dbReference type="PROSITE" id="PS01098">
    <property type="entry name" value="LIPASE_GDSL_SER"/>
    <property type="match status" value="1"/>
</dbReference>
<name>A0A108U902_9GAMM</name>
<dbReference type="InterPro" id="IPR036514">
    <property type="entry name" value="SGNH_hydro_sf"/>
</dbReference>
<comment type="caution">
    <text evidence="2">The sequence shown here is derived from an EMBL/GenBank/DDBJ whole genome shotgun (WGS) entry which is preliminary data.</text>
</comment>
<gene>
    <name evidence="2" type="ORF">AZ78_2316</name>
</gene>